<evidence type="ECO:0000259" key="19">
    <source>
        <dbReference type="Pfam" id="PF01055"/>
    </source>
</evidence>
<dbReference type="Pfam" id="PF01055">
    <property type="entry name" value="Glyco_hydro_31_2nd"/>
    <property type="match status" value="1"/>
</dbReference>
<dbReference type="SUPFAM" id="SSF51011">
    <property type="entry name" value="Glycosyl hydrolase domain"/>
    <property type="match status" value="1"/>
</dbReference>
<dbReference type="Pfam" id="PF13802">
    <property type="entry name" value="Gal_mutarotas_2"/>
    <property type="match status" value="1"/>
</dbReference>
<evidence type="ECO:0000256" key="11">
    <source>
        <dbReference type="ARBA" id="ARBA00023180"/>
    </source>
</evidence>
<evidence type="ECO:0000256" key="13">
    <source>
        <dbReference type="ARBA" id="ARBA00023295"/>
    </source>
</evidence>
<evidence type="ECO:0000256" key="10">
    <source>
        <dbReference type="ARBA" id="ARBA00022801"/>
    </source>
</evidence>
<keyword evidence="11" id="KW-0325">Glycoprotein</keyword>
<evidence type="ECO:0000256" key="9">
    <source>
        <dbReference type="ARBA" id="ARBA00022729"/>
    </source>
</evidence>
<dbReference type="EC" id="3.2.1.21" evidence="6"/>
<proteinExistence type="inferred from homology"/>
<feature type="domain" description="Glycoside hydrolase family 31 TIM barrel" evidence="19">
    <location>
        <begin position="262"/>
        <end position="673"/>
    </location>
</feature>
<evidence type="ECO:0000256" key="7">
    <source>
        <dbReference type="ARBA" id="ARBA00014002"/>
    </source>
</evidence>
<dbReference type="AlphaFoldDB" id="A0A9W9NUU6"/>
<dbReference type="Gene3D" id="2.60.40.1180">
    <property type="entry name" value="Golgi alpha-mannosidase II"/>
    <property type="match status" value="2"/>
</dbReference>
<comment type="function">
    <text evidence="16">Glucosidase involved in the degradation of cellulosic biomass. Has both alpha- and beta-glucosidase activity.</text>
</comment>
<dbReference type="PROSITE" id="PS00129">
    <property type="entry name" value="GLYCOSYL_HYDROL_F31_1"/>
    <property type="match status" value="1"/>
</dbReference>
<feature type="signal peptide" evidence="18">
    <location>
        <begin position="1"/>
        <end position="20"/>
    </location>
</feature>
<comment type="caution">
    <text evidence="22">The sequence shown here is derived from an EMBL/GenBank/DDBJ whole genome shotgun (WGS) entry which is preliminary data.</text>
</comment>
<feature type="domain" description="Glycoside hydrolase family 31 N-terminal" evidence="20">
    <location>
        <begin position="108"/>
        <end position="214"/>
    </location>
</feature>
<keyword evidence="12" id="KW-0119">Carbohydrate metabolism</keyword>
<dbReference type="CDD" id="cd14752">
    <property type="entry name" value="GH31_N"/>
    <property type="match status" value="1"/>
</dbReference>
<dbReference type="EC" id="3.2.1.20" evidence="5"/>
<reference evidence="22" key="2">
    <citation type="journal article" date="2023" name="IMA Fungus">
        <title>Comparative genomic study of the Penicillium genus elucidates a diverse pangenome and 15 lateral gene transfer events.</title>
        <authorList>
            <person name="Petersen C."/>
            <person name="Sorensen T."/>
            <person name="Nielsen M.R."/>
            <person name="Sondergaard T.E."/>
            <person name="Sorensen J.L."/>
            <person name="Fitzpatrick D.A."/>
            <person name="Frisvad J.C."/>
            <person name="Nielsen K.L."/>
        </authorList>
    </citation>
    <scope>NUCLEOTIDE SEQUENCE</scope>
    <source>
        <strain evidence="22">IBT 19713</strain>
    </source>
</reference>
<organism evidence="22 23">
    <name type="scientific">Penicillium chermesinum</name>
    <dbReference type="NCBI Taxonomy" id="63820"/>
    <lineage>
        <taxon>Eukaryota</taxon>
        <taxon>Fungi</taxon>
        <taxon>Dikarya</taxon>
        <taxon>Ascomycota</taxon>
        <taxon>Pezizomycotina</taxon>
        <taxon>Eurotiomycetes</taxon>
        <taxon>Eurotiomycetidae</taxon>
        <taxon>Eurotiales</taxon>
        <taxon>Aspergillaceae</taxon>
        <taxon>Penicillium</taxon>
    </lineage>
</organism>
<dbReference type="Pfam" id="PF21365">
    <property type="entry name" value="Glyco_hydro_31_3rd"/>
    <property type="match status" value="1"/>
</dbReference>
<comment type="subcellular location">
    <subcellularLocation>
        <location evidence="3">Secreted</location>
    </subcellularLocation>
</comment>
<evidence type="ECO:0000256" key="14">
    <source>
        <dbReference type="ARBA" id="ARBA00023316"/>
    </source>
</evidence>
<feature type="domain" description="Glycosyl hydrolase family 31 C-terminal" evidence="21">
    <location>
        <begin position="681"/>
        <end position="769"/>
    </location>
</feature>
<dbReference type="GO" id="GO:0071555">
    <property type="term" value="P:cell wall organization"/>
    <property type="evidence" value="ECO:0007669"/>
    <property type="project" value="UniProtKB-KW"/>
</dbReference>
<dbReference type="GO" id="GO:0004558">
    <property type="term" value="F:alpha-1,4-glucosidase activity"/>
    <property type="evidence" value="ECO:0007669"/>
    <property type="project" value="UniProtKB-EC"/>
</dbReference>
<accession>A0A9W9NUU6</accession>
<dbReference type="SUPFAM" id="SSF51445">
    <property type="entry name" value="(Trans)glycosidases"/>
    <property type="match status" value="1"/>
</dbReference>
<evidence type="ECO:0000256" key="6">
    <source>
        <dbReference type="ARBA" id="ARBA00012744"/>
    </source>
</evidence>
<dbReference type="InterPro" id="IPR011013">
    <property type="entry name" value="Gal_mutarotase_sf_dom"/>
</dbReference>
<dbReference type="Proteomes" id="UP001150941">
    <property type="component" value="Unassembled WGS sequence"/>
</dbReference>
<comment type="similarity">
    <text evidence="4 17">Belongs to the glycosyl hydrolase 31 family.</text>
</comment>
<dbReference type="GO" id="GO:0000272">
    <property type="term" value="P:polysaccharide catabolic process"/>
    <property type="evidence" value="ECO:0007669"/>
    <property type="project" value="UniProtKB-KW"/>
</dbReference>
<dbReference type="GO" id="GO:0008422">
    <property type="term" value="F:beta-glucosidase activity"/>
    <property type="evidence" value="ECO:0007669"/>
    <property type="project" value="UniProtKB-EC"/>
</dbReference>
<evidence type="ECO:0000256" key="2">
    <source>
        <dbReference type="ARBA" id="ARBA00001657"/>
    </source>
</evidence>
<evidence type="ECO:0000259" key="21">
    <source>
        <dbReference type="Pfam" id="PF21365"/>
    </source>
</evidence>
<evidence type="ECO:0000256" key="8">
    <source>
        <dbReference type="ARBA" id="ARBA00022525"/>
    </source>
</evidence>
<dbReference type="InterPro" id="IPR025887">
    <property type="entry name" value="Glyco_hydro_31_N_dom"/>
</dbReference>
<evidence type="ECO:0000256" key="16">
    <source>
        <dbReference type="ARBA" id="ARBA00025512"/>
    </source>
</evidence>
<keyword evidence="13 17" id="KW-0326">Glycosidase</keyword>
<evidence type="ECO:0000259" key="20">
    <source>
        <dbReference type="Pfam" id="PF13802"/>
    </source>
</evidence>
<dbReference type="CDD" id="cd06602">
    <property type="entry name" value="GH31_MGAM_SI_GAA"/>
    <property type="match status" value="1"/>
</dbReference>
<dbReference type="PANTHER" id="PTHR22762:SF67">
    <property type="entry name" value="ALPHA_BETA-GLUCOSIDASE AGDC-RELATED"/>
    <property type="match status" value="1"/>
</dbReference>
<gene>
    <name evidence="22" type="ORF">N7468_007648</name>
</gene>
<dbReference type="EMBL" id="JAPQKS010000005">
    <property type="protein sequence ID" value="KAJ5226423.1"/>
    <property type="molecule type" value="Genomic_DNA"/>
</dbReference>
<keyword evidence="23" id="KW-1185">Reference proteome</keyword>
<dbReference type="PANTHER" id="PTHR22762">
    <property type="entry name" value="ALPHA-GLUCOSIDASE"/>
    <property type="match status" value="1"/>
</dbReference>
<dbReference type="InterPro" id="IPR048395">
    <property type="entry name" value="Glyco_hydro_31_C"/>
</dbReference>
<dbReference type="InterPro" id="IPR030458">
    <property type="entry name" value="Glyco_hydro_31_AS"/>
</dbReference>
<dbReference type="Gene3D" id="3.20.20.80">
    <property type="entry name" value="Glycosidases"/>
    <property type="match status" value="1"/>
</dbReference>
<protein>
    <recommendedName>
        <fullName evidence="7">Probable alpha/beta-glucosidase agdC</fullName>
        <ecNumber evidence="5">3.2.1.20</ecNumber>
        <ecNumber evidence="6">3.2.1.21</ecNumber>
    </recommendedName>
</protein>
<comment type="catalytic activity">
    <reaction evidence="2">
        <text>Hydrolysis of terminal, non-reducing (1-&gt;4)-linked alpha-D-glucose residues with release of alpha-D-glucose.</text>
        <dbReference type="EC" id="3.2.1.20"/>
    </reaction>
</comment>
<feature type="chain" id="PRO_5040956958" description="Probable alpha/beta-glucosidase agdC" evidence="18">
    <location>
        <begin position="21"/>
        <end position="884"/>
    </location>
</feature>
<dbReference type="Gene3D" id="2.60.40.1760">
    <property type="entry name" value="glycosyl hydrolase (family 31)"/>
    <property type="match status" value="1"/>
</dbReference>
<dbReference type="SUPFAM" id="SSF74650">
    <property type="entry name" value="Galactose mutarotase-like"/>
    <property type="match status" value="1"/>
</dbReference>
<comment type="catalytic activity">
    <reaction evidence="1">
        <text>Hydrolysis of terminal, non-reducing beta-D-glucosyl residues with release of beta-D-glucose.</text>
        <dbReference type="EC" id="3.2.1.21"/>
    </reaction>
</comment>
<dbReference type="InterPro" id="IPR017853">
    <property type="entry name" value="GH"/>
</dbReference>
<keyword evidence="9 18" id="KW-0732">Signal</keyword>
<keyword evidence="8" id="KW-0964">Secreted</keyword>
<dbReference type="GO" id="GO:0030246">
    <property type="term" value="F:carbohydrate binding"/>
    <property type="evidence" value="ECO:0007669"/>
    <property type="project" value="InterPro"/>
</dbReference>
<reference evidence="22" key="1">
    <citation type="submission" date="2022-11" db="EMBL/GenBank/DDBJ databases">
        <authorList>
            <person name="Petersen C."/>
        </authorList>
    </citation>
    <scope>NUCLEOTIDE SEQUENCE</scope>
    <source>
        <strain evidence="22">IBT 19713</strain>
    </source>
</reference>
<evidence type="ECO:0000256" key="15">
    <source>
        <dbReference type="ARBA" id="ARBA00023326"/>
    </source>
</evidence>
<evidence type="ECO:0000256" key="17">
    <source>
        <dbReference type="RuleBase" id="RU361185"/>
    </source>
</evidence>
<dbReference type="InterPro" id="IPR013780">
    <property type="entry name" value="Glyco_hydro_b"/>
</dbReference>
<keyword evidence="10 17" id="KW-0378">Hydrolase</keyword>
<dbReference type="GeneID" id="83204247"/>
<keyword evidence="14" id="KW-0961">Cell wall biogenesis/degradation</keyword>
<evidence type="ECO:0000313" key="23">
    <source>
        <dbReference type="Proteomes" id="UP001150941"/>
    </source>
</evidence>
<evidence type="ECO:0000256" key="3">
    <source>
        <dbReference type="ARBA" id="ARBA00004613"/>
    </source>
</evidence>
<dbReference type="InterPro" id="IPR000322">
    <property type="entry name" value="Glyco_hydro_31_TIM"/>
</dbReference>
<evidence type="ECO:0000256" key="4">
    <source>
        <dbReference type="ARBA" id="ARBA00007806"/>
    </source>
</evidence>
<keyword evidence="15" id="KW-0624">Polysaccharide degradation</keyword>
<evidence type="ECO:0000256" key="1">
    <source>
        <dbReference type="ARBA" id="ARBA00000448"/>
    </source>
</evidence>
<dbReference type="RefSeq" id="XP_058329834.1">
    <property type="nucleotide sequence ID" value="XM_058476944.1"/>
</dbReference>
<evidence type="ECO:0000313" key="22">
    <source>
        <dbReference type="EMBL" id="KAJ5226423.1"/>
    </source>
</evidence>
<dbReference type="OrthoDB" id="5839090at2759"/>
<dbReference type="GO" id="GO:0005576">
    <property type="term" value="C:extracellular region"/>
    <property type="evidence" value="ECO:0007669"/>
    <property type="project" value="UniProtKB-SubCell"/>
</dbReference>
<name>A0A9W9NUU6_9EURO</name>
<sequence length="884" mass="99702">MQWTLFLMTLVGAVFSTVYAKGPEQCPGYEAINVNEQDGSLEVDLRLLGDSCDLFSSDLPNLKLLVEHQTENRLHVLIFDPDEAVYQVPESVLPRPSTMEHRDRKIQFTYERSPFSFKVKRGEEVLFDTSGNKLIFETQYLNLRTWIPENPNIYGLGEHSDSLRLPRVNYTRTLWNRDAYGIPPKSNLYGSHPVYVDHRGSVGTHGVFFLNSNGMDIKIDESDDGRQYIEYNTQGGVIDLYFLAGPTPKEVGKQYAEVVGFPAMQSYWAFGLHNCRYGYRDVFEVAEVVYNYSQARIPLETMWTDIDYMDARKTFTLDPKRFPPSRMRELVKYLQAHDQHYILMVDPAISYSDNHAYNQGSNDSIFLTDVSGAFYKGAVWPGVTVWPDWFNSKTQGYWNELFYQFFNPEGGVDIDGLWIDMNEASNFCPDPCEDAYSYAEEADLPPAPPPVRSPPRPLPGFPADFQPQGSNTSTRSLIRRRDSGKGCKTGIAGRDLLNPQYQIANAAGSLSNKTIRTDIVHAGKGYAEYDVHNIYGTMMSSASRKAMLHRRPGLRPLVITRSTFAGAGAHVGHWLGDNLSEWEMYRISIAQMLAFASIFQIPMVGSDVCGYGGNTTEELCARWATLGAFYPFYRNHNALGSIPQEFYRWPTVAAAARKSIDTRYRLLDYLYTAFWRQTQTGEPFLQPLFYVYPHDANTFDNQLQFFYGDALLISPVHDKGQTSVTAYFPDDIFYDFYTHKPLRGHSANITLADIHLTDIPVHIRGGYVIPLRIEGKGSTGPAQTTAELRRRNFELLVAPGLDGSATGELYLDDGESIVPNTTSLVTFQYKNGTLHIGGKFGYKAGVLVESITLLGQSQGRRSNADRQSVKPTQLELTGPAEIEL</sequence>
<evidence type="ECO:0000256" key="5">
    <source>
        <dbReference type="ARBA" id="ARBA00012741"/>
    </source>
</evidence>
<evidence type="ECO:0000256" key="12">
    <source>
        <dbReference type="ARBA" id="ARBA00023277"/>
    </source>
</evidence>
<evidence type="ECO:0000256" key="18">
    <source>
        <dbReference type="SAM" id="SignalP"/>
    </source>
</evidence>